<reference evidence="4" key="1">
    <citation type="journal article" date="2023" name="Mol. Biol. Evol.">
        <title>Third-Generation Sequencing Reveals the Adaptive Role of the Epigenome in Three Deep-Sea Polychaetes.</title>
        <authorList>
            <person name="Perez M."/>
            <person name="Aroh O."/>
            <person name="Sun Y."/>
            <person name="Lan Y."/>
            <person name="Juniper S.K."/>
            <person name="Young C.R."/>
            <person name="Angers B."/>
            <person name="Qian P.Y."/>
        </authorList>
    </citation>
    <scope>NUCLEOTIDE SEQUENCE</scope>
    <source>
        <strain evidence="4">P08H-3</strain>
    </source>
</reference>
<feature type="transmembrane region" description="Helical" evidence="2">
    <location>
        <begin position="317"/>
        <end position="333"/>
    </location>
</feature>
<dbReference type="SUPFAM" id="SSF68906">
    <property type="entry name" value="SAP domain"/>
    <property type="match status" value="1"/>
</dbReference>
<dbReference type="PROSITE" id="PS50800">
    <property type="entry name" value="SAP"/>
    <property type="match status" value="1"/>
</dbReference>
<evidence type="ECO:0000313" key="4">
    <source>
        <dbReference type="EMBL" id="KAK2168618.1"/>
    </source>
</evidence>
<organism evidence="4 5">
    <name type="scientific">Paralvinella palmiformis</name>
    <dbReference type="NCBI Taxonomy" id="53620"/>
    <lineage>
        <taxon>Eukaryota</taxon>
        <taxon>Metazoa</taxon>
        <taxon>Spiralia</taxon>
        <taxon>Lophotrochozoa</taxon>
        <taxon>Annelida</taxon>
        <taxon>Polychaeta</taxon>
        <taxon>Sedentaria</taxon>
        <taxon>Canalipalpata</taxon>
        <taxon>Terebellida</taxon>
        <taxon>Terebelliformia</taxon>
        <taxon>Alvinellidae</taxon>
        <taxon>Paralvinella</taxon>
    </lineage>
</organism>
<accession>A0AAD9KBI1</accession>
<feature type="transmembrane region" description="Helical" evidence="2">
    <location>
        <begin position="145"/>
        <end position="162"/>
    </location>
</feature>
<evidence type="ECO:0000256" key="2">
    <source>
        <dbReference type="SAM" id="Phobius"/>
    </source>
</evidence>
<protein>
    <recommendedName>
        <fullName evidence="3">SAP domain-containing protein</fullName>
    </recommendedName>
</protein>
<keyword evidence="5" id="KW-1185">Reference proteome</keyword>
<feature type="transmembrane region" description="Helical" evidence="2">
    <location>
        <begin position="339"/>
        <end position="360"/>
    </location>
</feature>
<keyword evidence="2" id="KW-0812">Transmembrane</keyword>
<dbReference type="Gene3D" id="1.10.720.30">
    <property type="entry name" value="SAP domain"/>
    <property type="match status" value="1"/>
</dbReference>
<dbReference type="SMART" id="SM00513">
    <property type="entry name" value="SAP"/>
    <property type="match status" value="1"/>
</dbReference>
<dbReference type="InterPro" id="IPR003034">
    <property type="entry name" value="SAP_dom"/>
</dbReference>
<name>A0AAD9KBI1_9ANNE</name>
<evidence type="ECO:0000256" key="1">
    <source>
        <dbReference type="SAM" id="MobiDB-lite"/>
    </source>
</evidence>
<feature type="domain" description="SAP" evidence="3">
    <location>
        <begin position="31"/>
        <end position="65"/>
    </location>
</feature>
<dbReference type="Proteomes" id="UP001208570">
    <property type="component" value="Unassembled WGS sequence"/>
</dbReference>
<dbReference type="EMBL" id="JAODUP010000015">
    <property type="protein sequence ID" value="KAK2168618.1"/>
    <property type="molecule type" value="Genomic_DNA"/>
</dbReference>
<sequence length="472" mass="53627">MRLVSLLPGGGDGSLDTPTFVPNGGGLVVDYSSLTVARLRQELKRRGLSQKGLKRELIRRLQDSDLDMPAHVRGRRKAPNADQNGDIKKSGSSDGLTPHQKMIMHEERSSLVLWRKPLLTSYYFLLEGLTLFRELCAKLWRNKKLVFVLLLTFLIIFAIYHTDGPHQKYVWIFRKQFLWCTYWIGLGILSSVGLGTGLHTFVLYLGPHIAAVTLAAFECMSVDFPEPPYPNDIICPEEEGTSMSLWTIMSKVRLEACMWGIGTAIGELPPYFMAKAARLSGQVDEDEQDIEELIHGKDRHPTELSFLDRGKIIIHDTVQRVGFMGILLCASIPNPLFDLAGITCGHFLIPFWTFFGATVIGKAIIKMHIQKLFVIFLFSEKHVEHVIYLLKYLPYGESLQAPFKEYLEEQKAKLHHKPGTDVVSGQSWLSRVFEKLLIAMVVYYIISIINSMAKSYHKRMSKTWKPNKVSQE</sequence>
<comment type="caution">
    <text evidence="4">The sequence shown here is derived from an EMBL/GenBank/DDBJ whole genome shotgun (WGS) entry which is preliminary data.</text>
</comment>
<feature type="region of interest" description="Disordered" evidence="1">
    <location>
        <begin position="69"/>
        <end position="98"/>
    </location>
</feature>
<evidence type="ECO:0000259" key="3">
    <source>
        <dbReference type="PROSITE" id="PS50800"/>
    </source>
</evidence>
<evidence type="ECO:0000313" key="5">
    <source>
        <dbReference type="Proteomes" id="UP001208570"/>
    </source>
</evidence>
<keyword evidence="2" id="KW-1133">Transmembrane helix</keyword>
<keyword evidence="2" id="KW-0472">Membrane</keyword>
<feature type="transmembrane region" description="Helical" evidence="2">
    <location>
        <begin position="436"/>
        <end position="453"/>
    </location>
</feature>
<dbReference type="AlphaFoldDB" id="A0AAD9KBI1"/>
<proteinExistence type="predicted"/>
<gene>
    <name evidence="4" type="ORF">LSH36_15g02111</name>
</gene>
<dbReference type="Pfam" id="PF02037">
    <property type="entry name" value="SAP"/>
    <property type="match status" value="1"/>
</dbReference>
<dbReference type="InterPro" id="IPR036361">
    <property type="entry name" value="SAP_dom_sf"/>
</dbReference>
<feature type="transmembrane region" description="Helical" evidence="2">
    <location>
        <begin position="182"/>
        <end position="205"/>
    </location>
</feature>